<evidence type="ECO:0000256" key="16">
    <source>
        <dbReference type="ARBA" id="ARBA00023209"/>
    </source>
</evidence>
<dbReference type="GO" id="GO:0004605">
    <property type="term" value="F:phosphatidate cytidylyltransferase activity"/>
    <property type="evidence" value="ECO:0007669"/>
    <property type="project" value="UniProtKB-EC"/>
</dbReference>
<feature type="transmembrane region" description="Helical" evidence="24">
    <location>
        <begin position="75"/>
        <end position="93"/>
    </location>
</feature>
<feature type="transmembrane region" description="Helical" evidence="24">
    <location>
        <begin position="6"/>
        <end position="39"/>
    </location>
</feature>
<name>F4A1N5_MAHA5</name>
<comment type="pathway">
    <text evidence="4">Lipid metabolism.</text>
</comment>
<comment type="subcellular location">
    <subcellularLocation>
        <location evidence="2">Cell membrane</location>
        <topology evidence="2">Multi-pass membrane protein</topology>
    </subcellularLocation>
</comment>
<evidence type="ECO:0000256" key="21">
    <source>
        <dbReference type="ARBA" id="ARBA00032396"/>
    </source>
</evidence>
<evidence type="ECO:0000313" key="25">
    <source>
        <dbReference type="EMBL" id="AEE97085.1"/>
    </source>
</evidence>
<accession>F4A1N5</accession>
<comment type="catalytic activity">
    <reaction evidence="1">
        <text>a 1,2-diacyl-sn-glycero-3-phosphate + CTP + H(+) = a CDP-1,2-diacyl-sn-glycerol + diphosphate</text>
        <dbReference type="Rhea" id="RHEA:16229"/>
        <dbReference type="ChEBI" id="CHEBI:15378"/>
        <dbReference type="ChEBI" id="CHEBI:33019"/>
        <dbReference type="ChEBI" id="CHEBI:37563"/>
        <dbReference type="ChEBI" id="CHEBI:58332"/>
        <dbReference type="ChEBI" id="CHEBI:58608"/>
        <dbReference type="EC" id="2.7.7.41"/>
    </reaction>
</comment>
<evidence type="ECO:0000256" key="1">
    <source>
        <dbReference type="ARBA" id="ARBA00001698"/>
    </source>
</evidence>
<dbReference type="eggNOG" id="COG0575">
    <property type="taxonomic scope" value="Bacteria"/>
</dbReference>
<keyword evidence="14" id="KW-0443">Lipid metabolism</keyword>
<evidence type="ECO:0000256" key="4">
    <source>
        <dbReference type="ARBA" id="ARBA00005189"/>
    </source>
</evidence>
<dbReference type="Pfam" id="PF01148">
    <property type="entry name" value="CTP_transf_1"/>
    <property type="match status" value="1"/>
</dbReference>
<proteinExistence type="inferred from homology"/>
<keyword evidence="9" id="KW-0444">Lipid biosynthesis</keyword>
<evidence type="ECO:0000256" key="12">
    <source>
        <dbReference type="ARBA" id="ARBA00022695"/>
    </source>
</evidence>
<keyword evidence="11 24" id="KW-0812">Transmembrane</keyword>
<evidence type="ECO:0000256" key="22">
    <source>
        <dbReference type="ARBA" id="ARBA00032743"/>
    </source>
</evidence>
<feature type="transmembrane region" description="Helical" evidence="24">
    <location>
        <begin position="201"/>
        <end position="222"/>
    </location>
</feature>
<organism evidence="25 26">
    <name type="scientific">Mahella australiensis (strain DSM 15567 / CIP 107919 / 50-1 BON)</name>
    <dbReference type="NCBI Taxonomy" id="697281"/>
    <lineage>
        <taxon>Bacteria</taxon>
        <taxon>Bacillati</taxon>
        <taxon>Bacillota</taxon>
        <taxon>Clostridia</taxon>
        <taxon>Thermoanaerobacterales</taxon>
        <taxon>Thermoanaerobacterales Family IV. Incertae Sedis</taxon>
        <taxon>Mahella</taxon>
    </lineage>
</organism>
<evidence type="ECO:0000256" key="24">
    <source>
        <dbReference type="SAM" id="Phobius"/>
    </source>
</evidence>
<evidence type="ECO:0000256" key="20">
    <source>
        <dbReference type="ARBA" id="ARBA00032253"/>
    </source>
</evidence>
<feature type="transmembrane region" description="Helical" evidence="24">
    <location>
        <begin position="51"/>
        <end position="69"/>
    </location>
</feature>
<evidence type="ECO:0000256" key="13">
    <source>
        <dbReference type="ARBA" id="ARBA00022989"/>
    </source>
</evidence>
<comment type="pathway">
    <text evidence="3">Phospholipid metabolism; CDP-diacylglycerol biosynthesis; CDP-diacylglycerol from sn-glycerol 3-phosphate: step 3/3.</text>
</comment>
<evidence type="ECO:0000256" key="14">
    <source>
        <dbReference type="ARBA" id="ARBA00023098"/>
    </source>
</evidence>
<evidence type="ECO:0000256" key="8">
    <source>
        <dbReference type="ARBA" id="ARBA00022475"/>
    </source>
</evidence>
<keyword evidence="13 24" id="KW-1133">Transmembrane helix</keyword>
<evidence type="ECO:0000256" key="10">
    <source>
        <dbReference type="ARBA" id="ARBA00022679"/>
    </source>
</evidence>
<evidence type="ECO:0000256" key="19">
    <source>
        <dbReference type="ARBA" id="ARBA00031825"/>
    </source>
</evidence>
<keyword evidence="15 24" id="KW-0472">Membrane</keyword>
<evidence type="ECO:0000313" key="26">
    <source>
        <dbReference type="Proteomes" id="UP000008457"/>
    </source>
</evidence>
<dbReference type="EC" id="2.7.7.41" evidence="6"/>
<evidence type="ECO:0000256" key="17">
    <source>
        <dbReference type="ARBA" id="ARBA00023264"/>
    </source>
</evidence>
<protein>
    <recommendedName>
        <fullName evidence="7">Phosphatidate cytidylyltransferase</fullName>
        <ecNumber evidence="6">2.7.7.41</ecNumber>
    </recommendedName>
    <alternativeName>
        <fullName evidence="20">CDP-DAG synthase</fullName>
    </alternativeName>
    <alternativeName>
        <fullName evidence="22">CDP-DG synthase</fullName>
    </alternativeName>
    <alternativeName>
        <fullName evidence="18">CDP-diacylglycerol synthase</fullName>
    </alternativeName>
    <alternativeName>
        <fullName evidence="21">CDP-diglyceride pyrophosphorylase</fullName>
    </alternativeName>
    <alternativeName>
        <fullName evidence="23">CDP-diglyceride synthase</fullName>
    </alternativeName>
    <alternativeName>
        <fullName evidence="19">CTP:phosphatidate cytidylyltransferase</fullName>
    </alternativeName>
</protein>
<evidence type="ECO:0000256" key="7">
    <source>
        <dbReference type="ARBA" id="ARBA00019373"/>
    </source>
</evidence>
<gene>
    <name evidence="25" type="ordered locus">Mahau_1909</name>
</gene>
<evidence type="ECO:0000256" key="18">
    <source>
        <dbReference type="ARBA" id="ARBA00029893"/>
    </source>
</evidence>
<comment type="similarity">
    <text evidence="5">Belongs to the CDS family.</text>
</comment>
<dbReference type="Proteomes" id="UP000008457">
    <property type="component" value="Chromosome"/>
</dbReference>
<keyword evidence="12 25" id="KW-0548">Nucleotidyltransferase</keyword>
<evidence type="ECO:0000256" key="2">
    <source>
        <dbReference type="ARBA" id="ARBA00004651"/>
    </source>
</evidence>
<feature type="transmembrane region" description="Helical" evidence="24">
    <location>
        <begin position="105"/>
        <end position="125"/>
    </location>
</feature>
<dbReference type="GO" id="GO:0005886">
    <property type="term" value="C:plasma membrane"/>
    <property type="evidence" value="ECO:0007669"/>
    <property type="project" value="UniProtKB-SubCell"/>
</dbReference>
<dbReference type="RefSeq" id="WP_013781513.1">
    <property type="nucleotide sequence ID" value="NC_015520.1"/>
</dbReference>
<evidence type="ECO:0000256" key="6">
    <source>
        <dbReference type="ARBA" id="ARBA00012487"/>
    </source>
</evidence>
<dbReference type="AlphaFoldDB" id="F4A1N5"/>
<keyword evidence="26" id="KW-1185">Reference proteome</keyword>
<evidence type="ECO:0000256" key="5">
    <source>
        <dbReference type="ARBA" id="ARBA00010185"/>
    </source>
</evidence>
<dbReference type="STRING" id="697281.Mahau_1909"/>
<keyword evidence="10" id="KW-0808">Transferase</keyword>
<evidence type="ECO:0000256" key="3">
    <source>
        <dbReference type="ARBA" id="ARBA00005119"/>
    </source>
</evidence>
<keyword evidence="8" id="KW-1003">Cell membrane</keyword>
<reference evidence="25 26" key="2">
    <citation type="journal article" date="2011" name="Stand. Genomic Sci.">
        <title>Complete genome sequence of Mahella australiensis type strain (50-1 BON).</title>
        <authorList>
            <person name="Sikorski J."/>
            <person name="Teshima H."/>
            <person name="Nolan M."/>
            <person name="Lucas S."/>
            <person name="Hammon N."/>
            <person name="Deshpande S."/>
            <person name="Cheng J.F."/>
            <person name="Pitluck S."/>
            <person name="Liolios K."/>
            <person name="Pagani I."/>
            <person name="Ivanova N."/>
            <person name="Huntemann M."/>
            <person name="Mavromatis K."/>
            <person name="Ovchinikova G."/>
            <person name="Pati A."/>
            <person name="Tapia R."/>
            <person name="Han C."/>
            <person name="Goodwin L."/>
            <person name="Chen A."/>
            <person name="Palaniappan K."/>
            <person name="Land M."/>
            <person name="Hauser L."/>
            <person name="Ngatchou-Djao O.D."/>
            <person name="Rohde M."/>
            <person name="Pukall R."/>
            <person name="Spring S."/>
            <person name="Abt B."/>
            <person name="Goker M."/>
            <person name="Detter J.C."/>
            <person name="Woyke T."/>
            <person name="Bristow J."/>
            <person name="Markowitz V."/>
            <person name="Hugenholtz P."/>
            <person name="Eisen J.A."/>
            <person name="Kyrpides N.C."/>
            <person name="Klenk H.P."/>
            <person name="Lapidus A."/>
        </authorList>
    </citation>
    <scope>NUCLEOTIDE SEQUENCE [LARGE SCALE GENOMIC DNA]</scope>
    <source>
        <strain evidence="26">DSM 15567 / CIP 107919 / 50-1 BON</strain>
    </source>
</reference>
<evidence type="ECO:0000256" key="15">
    <source>
        <dbReference type="ARBA" id="ARBA00023136"/>
    </source>
</evidence>
<dbReference type="PANTHER" id="PTHR46382">
    <property type="entry name" value="PHOSPHATIDATE CYTIDYLYLTRANSFERASE"/>
    <property type="match status" value="1"/>
</dbReference>
<sequence length="268" mass="29279">MRQRIISAAIGIAALIIILYFRGFVLDIAMLILSAAGILELHKAFALKGTYLVFVISILSLVALALTVVFFDMQYLFFVLVFAAMLTMLLPVFSERYSALDVQSTIFSLIYPSAGFVSIIALNHIPSEIGFIMIIGGMLFAWGCDSGSYFSGYLFGRHSLCPRISPKKTVEGSVGGVVVSAVLGLIYGLLVQNMVYADVLWYNYIIIALLAGIISQLGDLAASAVKRYYGIKDFGNFMPGHGGVLDRFDSIVYVMPLVYVYTAILLGR</sequence>
<dbReference type="EMBL" id="CP002360">
    <property type="protein sequence ID" value="AEE97085.1"/>
    <property type="molecule type" value="Genomic_DNA"/>
</dbReference>
<keyword evidence="16" id="KW-0594">Phospholipid biosynthesis</keyword>
<dbReference type="HOGENOM" id="CLU_037294_2_1_9"/>
<keyword evidence="17" id="KW-1208">Phospholipid metabolism</keyword>
<evidence type="ECO:0000256" key="23">
    <source>
        <dbReference type="ARBA" id="ARBA00033406"/>
    </source>
</evidence>
<feature type="transmembrane region" description="Helical" evidence="24">
    <location>
        <begin position="176"/>
        <end position="195"/>
    </location>
</feature>
<dbReference type="GO" id="GO:0016024">
    <property type="term" value="P:CDP-diacylglycerol biosynthetic process"/>
    <property type="evidence" value="ECO:0007669"/>
    <property type="project" value="TreeGrafter"/>
</dbReference>
<feature type="transmembrane region" description="Helical" evidence="24">
    <location>
        <begin position="131"/>
        <end position="155"/>
    </location>
</feature>
<evidence type="ECO:0000256" key="9">
    <source>
        <dbReference type="ARBA" id="ARBA00022516"/>
    </source>
</evidence>
<dbReference type="KEGG" id="mas:Mahau_1909"/>
<evidence type="ECO:0000256" key="11">
    <source>
        <dbReference type="ARBA" id="ARBA00022692"/>
    </source>
</evidence>
<dbReference type="PANTHER" id="PTHR46382:SF1">
    <property type="entry name" value="PHOSPHATIDATE CYTIDYLYLTRANSFERASE"/>
    <property type="match status" value="1"/>
</dbReference>
<reference evidence="26" key="1">
    <citation type="submission" date="2010-11" db="EMBL/GenBank/DDBJ databases">
        <title>The complete genome of Mahella australiensis DSM 15567.</title>
        <authorList>
            <consortium name="US DOE Joint Genome Institute (JGI-PGF)"/>
            <person name="Lucas S."/>
            <person name="Copeland A."/>
            <person name="Lapidus A."/>
            <person name="Bruce D."/>
            <person name="Goodwin L."/>
            <person name="Pitluck S."/>
            <person name="Kyrpides N."/>
            <person name="Mavromatis K."/>
            <person name="Pagani I."/>
            <person name="Ivanova N."/>
            <person name="Teshima H."/>
            <person name="Brettin T."/>
            <person name="Detter J.C."/>
            <person name="Han C."/>
            <person name="Tapia R."/>
            <person name="Land M."/>
            <person name="Hauser L."/>
            <person name="Markowitz V."/>
            <person name="Cheng J.-F."/>
            <person name="Hugenholtz P."/>
            <person name="Woyke T."/>
            <person name="Wu D."/>
            <person name="Spring S."/>
            <person name="Pukall R."/>
            <person name="Steenblock K."/>
            <person name="Schneider S."/>
            <person name="Klenk H.-P."/>
            <person name="Eisen J.A."/>
        </authorList>
    </citation>
    <scope>NUCLEOTIDE SEQUENCE [LARGE SCALE GENOMIC DNA]</scope>
    <source>
        <strain evidence="26">DSM 15567 / CIP 107919 / 50-1 BON</strain>
    </source>
</reference>